<feature type="chain" id="PRO_5023032682" evidence="2">
    <location>
        <begin position="21"/>
        <end position="75"/>
    </location>
</feature>
<protein>
    <submittedName>
        <fullName evidence="3">Uncharacterized protein</fullName>
    </submittedName>
</protein>
<dbReference type="Proteomes" id="UP000315914">
    <property type="component" value="Unassembled WGS sequence"/>
</dbReference>
<evidence type="ECO:0000256" key="2">
    <source>
        <dbReference type="SAM" id="SignalP"/>
    </source>
</evidence>
<sequence length="75" mass="7981">MRILVIAAALLALACGSAQAQGRRQPSDGGAKPADNTPKVDEKAYKAALERIPEPKEKYDPWGGARPSEPAKKPK</sequence>
<feature type="region of interest" description="Disordered" evidence="1">
    <location>
        <begin position="17"/>
        <end position="75"/>
    </location>
</feature>
<feature type="compositionally biased region" description="Basic and acidic residues" evidence="1">
    <location>
        <begin position="38"/>
        <end position="60"/>
    </location>
</feature>
<dbReference type="EMBL" id="VITW01000003">
    <property type="protein sequence ID" value="TWB78233.1"/>
    <property type="molecule type" value="Genomic_DNA"/>
</dbReference>
<name>A0A560K4G4_9BRAD</name>
<dbReference type="RefSeq" id="WP_080139124.1">
    <property type="nucleotide sequence ID" value="NZ_LWIG01000051.1"/>
</dbReference>
<accession>A0A560K4G4</accession>
<dbReference type="AlphaFoldDB" id="A0A560K4G4"/>
<feature type="signal peptide" evidence="2">
    <location>
        <begin position="1"/>
        <end position="20"/>
    </location>
</feature>
<keyword evidence="2" id="KW-0732">Signal</keyword>
<evidence type="ECO:0000313" key="3">
    <source>
        <dbReference type="EMBL" id="TWB78233.1"/>
    </source>
</evidence>
<reference evidence="3 4" key="1">
    <citation type="submission" date="2019-06" db="EMBL/GenBank/DDBJ databases">
        <title>Genomic Encyclopedia of Type Strains, Phase IV (KMG-V): Genome sequencing to study the core and pangenomes of soil and plant-associated prokaryotes.</title>
        <authorList>
            <person name="Whitman W."/>
        </authorList>
    </citation>
    <scope>NUCLEOTIDE SEQUENCE [LARGE SCALE GENOMIC DNA]</scope>
    <source>
        <strain evidence="3 4">BR 10556</strain>
    </source>
</reference>
<comment type="caution">
    <text evidence="3">The sequence shown here is derived from an EMBL/GenBank/DDBJ whole genome shotgun (WGS) entry which is preliminary data.</text>
</comment>
<keyword evidence="4" id="KW-1185">Reference proteome</keyword>
<dbReference type="PROSITE" id="PS51257">
    <property type="entry name" value="PROKAR_LIPOPROTEIN"/>
    <property type="match status" value="1"/>
</dbReference>
<evidence type="ECO:0000256" key="1">
    <source>
        <dbReference type="SAM" id="MobiDB-lite"/>
    </source>
</evidence>
<proteinExistence type="predicted"/>
<dbReference type="OrthoDB" id="8255536at2"/>
<evidence type="ECO:0000313" key="4">
    <source>
        <dbReference type="Proteomes" id="UP000315914"/>
    </source>
</evidence>
<organism evidence="3 4">
    <name type="scientific">Bradyrhizobium sacchari</name>
    <dbReference type="NCBI Taxonomy" id="1399419"/>
    <lineage>
        <taxon>Bacteria</taxon>
        <taxon>Pseudomonadati</taxon>
        <taxon>Pseudomonadota</taxon>
        <taxon>Alphaproteobacteria</taxon>
        <taxon>Hyphomicrobiales</taxon>
        <taxon>Nitrobacteraceae</taxon>
        <taxon>Bradyrhizobium</taxon>
    </lineage>
</organism>
<gene>
    <name evidence="3" type="ORF">FBZ95_10365</name>
</gene>